<keyword evidence="9" id="KW-0915">Sodium</keyword>
<keyword evidence="7" id="KW-0967">Endosome</keyword>
<reference evidence="16" key="1">
    <citation type="journal article" date="2017" name="bioRxiv">
        <title>Comparative analysis of the genomes of Stylophora pistillata and Acropora digitifera provides evidence for extensive differences between species of corals.</title>
        <authorList>
            <person name="Voolstra C.R."/>
            <person name="Li Y."/>
            <person name="Liew Y.J."/>
            <person name="Baumgarten S."/>
            <person name="Zoccola D."/>
            <person name="Flot J.-F."/>
            <person name="Tambutte S."/>
            <person name="Allemand D."/>
            <person name="Aranda M."/>
        </authorList>
    </citation>
    <scope>NUCLEOTIDE SEQUENCE [LARGE SCALE GENOMIC DNA]</scope>
</reference>
<evidence type="ECO:0000256" key="5">
    <source>
        <dbReference type="ARBA" id="ARBA00022475"/>
    </source>
</evidence>
<feature type="transmembrane region" description="Helical" evidence="13">
    <location>
        <begin position="458"/>
        <end position="482"/>
    </location>
</feature>
<dbReference type="GO" id="GO:0015385">
    <property type="term" value="F:sodium:proton antiporter activity"/>
    <property type="evidence" value="ECO:0007669"/>
    <property type="project" value="InterPro"/>
</dbReference>
<keyword evidence="8 13" id="KW-1133">Transmembrane helix</keyword>
<sequence length="559" mass="63155">MFFRGYKMINKVDVILACATVAILCVTLSEAVETPTTLEGKKEDEMENTHKTDSLSMLILITLLIINVLMIWLFKIRRFEIFHETGVAMILGVVVGAIIKYSESRGEKKPLAVKLKNCGNITIAPKNVFVNINGTEYSYTLTGIRFPPHTSPPDEGNEIESKSSFNPEIFFYVLLPPIIFYAGYSFQKRYFFRNLGAIMTYAFFGTTISCIVTGSMVFGFNIWTGVTEDFDYAECLLFGALISATDPVTVLAIFHDLHADLDLYALVFGESVLNDAVAIVLYRAIETYLAYNQSDLRDFDLFSFLKAIADFVAIFVGSFTIGCAAELSNWSGIVAVLFCGITQQHYTYKNLTEESRMRTTQTFELLNFLAETFIFSYIGLSVFAFTNHQWNVGFIGWSFMAIQVGRALNVYPLSLFLNLGRTRKIPLNVQHMMFFSGLRGAIAFALAVRNTVSIPRQMMLTTTLIIVIVSVIFFGGVTMPVLSCLKIKTGIDEHEEEKKARRLSLIDVNDPSASTPQERIEKRQYEKSWLVRVWSRFDEKYLTPIFVEESQIEPPSSMD</sequence>
<feature type="domain" description="Cation/H+ exchanger transmembrane" evidence="14">
    <location>
        <begin position="72"/>
        <end position="324"/>
    </location>
</feature>
<dbReference type="Proteomes" id="UP000225706">
    <property type="component" value="Unassembled WGS sequence"/>
</dbReference>
<accession>A0A2B4RP43</accession>
<keyword evidence="4" id="KW-0813">Transport</keyword>
<dbReference type="GO" id="GO:0055038">
    <property type="term" value="C:recycling endosome membrane"/>
    <property type="evidence" value="ECO:0007669"/>
    <property type="project" value="UniProtKB-SubCell"/>
</dbReference>
<evidence type="ECO:0000256" key="13">
    <source>
        <dbReference type="SAM" id="Phobius"/>
    </source>
</evidence>
<dbReference type="PANTHER" id="PTHR10110:SF187">
    <property type="entry name" value="SODIUM_HYDROGEN EXCHANGER"/>
    <property type="match status" value="1"/>
</dbReference>
<dbReference type="InterPro" id="IPR006153">
    <property type="entry name" value="Cation/H_exchanger_TM"/>
</dbReference>
<evidence type="ECO:0000256" key="8">
    <source>
        <dbReference type="ARBA" id="ARBA00022989"/>
    </source>
</evidence>
<evidence type="ECO:0000256" key="4">
    <source>
        <dbReference type="ARBA" id="ARBA00022448"/>
    </source>
</evidence>
<evidence type="ECO:0000256" key="6">
    <source>
        <dbReference type="ARBA" id="ARBA00022692"/>
    </source>
</evidence>
<keyword evidence="11 13" id="KW-0472">Membrane</keyword>
<dbReference type="GO" id="GO:0015386">
    <property type="term" value="F:potassium:proton antiporter activity"/>
    <property type="evidence" value="ECO:0007669"/>
    <property type="project" value="TreeGrafter"/>
</dbReference>
<feature type="transmembrane region" description="Helical" evidence="13">
    <location>
        <begin position="432"/>
        <end position="452"/>
    </location>
</feature>
<evidence type="ECO:0000259" key="14">
    <source>
        <dbReference type="Pfam" id="PF00999"/>
    </source>
</evidence>
<evidence type="ECO:0000256" key="7">
    <source>
        <dbReference type="ARBA" id="ARBA00022753"/>
    </source>
</evidence>
<name>A0A2B4RP43_STYPI</name>
<feature type="transmembrane region" description="Helical" evidence="13">
    <location>
        <begin position="55"/>
        <end position="74"/>
    </location>
</feature>
<dbReference type="EMBL" id="LSMT01000404">
    <property type="protein sequence ID" value="PFX18559.1"/>
    <property type="molecule type" value="Genomic_DNA"/>
</dbReference>
<evidence type="ECO:0000313" key="16">
    <source>
        <dbReference type="Proteomes" id="UP000225706"/>
    </source>
</evidence>
<evidence type="ECO:0000313" key="15">
    <source>
        <dbReference type="EMBL" id="PFX18559.1"/>
    </source>
</evidence>
<organism evidence="15 16">
    <name type="scientific">Stylophora pistillata</name>
    <name type="common">Smooth cauliflower coral</name>
    <dbReference type="NCBI Taxonomy" id="50429"/>
    <lineage>
        <taxon>Eukaryota</taxon>
        <taxon>Metazoa</taxon>
        <taxon>Cnidaria</taxon>
        <taxon>Anthozoa</taxon>
        <taxon>Hexacorallia</taxon>
        <taxon>Scleractinia</taxon>
        <taxon>Astrocoeniina</taxon>
        <taxon>Pocilloporidae</taxon>
        <taxon>Stylophora</taxon>
    </lineage>
</organism>
<dbReference type="AlphaFoldDB" id="A0A2B4RP43"/>
<keyword evidence="12" id="KW-0739">Sodium transport</keyword>
<feature type="transmembrane region" description="Helical" evidence="13">
    <location>
        <begin position="365"/>
        <end position="385"/>
    </location>
</feature>
<comment type="similarity">
    <text evidence="3">Belongs to the monovalent cation:proton antiporter 1 (CPA1) transporter (TC 2.A.36) family.</text>
</comment>
<protein>
    <submittedName>
        <fullName evidence="15">Sodium/hydrogen exchanger 9</fullName>
    </submittedName>
</protein>
<keyword evidence="16" id="KW-1185">Reference proteome</keyword>
<evidence type="ECO:0000256" key="1">
    <source>
        <dbReference type="ARBA" id="ARBA00004195"/>
    </source>
</evidence>
<feature type="transmembrane region" description="Helical" evidence="13">
    <location>
        <begin position="304"/>
        <end position="325"/>
    </location>
</feature>
<evidence type="ECO:0000256" key="11">
    <source>
        <dbReference type="ARBA" id="ARBA00023136"/>
    </source>
</evidence>
<dbReference type="GO" id="GO:0005886">
    <property type="term" value="C:plasma membrane"/>
    <property type="evidence" value="ECO:0007669"/>
    <property type="project" value="UniProtKB-SubCell"/>
</dbReference>
<dbReference type="Pfam" id="PF00999">
    <property type="entry name" value="Na_H_Exchanger"/>
    <property type="match status" value="1"/>
</dbReference>
<dbReference type="PRINTS" id="PR01084">
    <property type="entry name" value="NAHEXCHNGR"/>
</dbReference>
<dbReference type="STRING" id="50429.A0A2B4RP43"/>
<dbReference type="PRINTS" id="PR01088">
    <property type="entry name" value="NAHEXCHNGR6"/>
</dbReference>
<feature type="transmembrane region" description="Helical" evidence="13">
    <location>
        <begin position="198"/>
        <end position="224"/>
    </location>
</feature>
<keyword evidence="5" id="KW-1003">Cell membrane</keyword>
<dbReference type="GO" id="GO:0051453">
    <property type="term" value="P:regulation of intracellular pH"/>
    <property type="evidence" value="ECO:0007669"/>
    <property type="project" value="TreeGrafter"/>
</dbReference>
<dbReference type="PANTHER" id="PTHR10110">
    <property type="entry name" value="SODIUM/HYDROGEN EXCHANGER"/>
    <property type="match status" value="1"/>
</dbReference>
<evidence type="ECO:0000256" key="3">
    <source>
        <dbReference type="ARBA" id="ARBA00007367"/>
    </source>
</evidence>
<dbReference type="InterPro" id="IPR004709">
    <property type="entry name" value="NaH_exchanger"/>
</dbReference>
<dbReference type="InterPro" id="IPR002090">
    <property type="entry name" value="NHE-6/7/9"/>
</dbReference>
<keyword evidence="10" id="KW-0406">Ion transport</keyword>
<evidence type="ECO:0000256" key="12">
    <source>
        <dbReference type="ARBA" id="ARBA00023201"/>
    </source>
</evidence>
<dbReference type="InterPro" id="IPR018422">
    <property type="entry name" value="Cation/H_exchanger_CPA1"/>
</dbReference>
<feature type="transmembrane region" description="Helical" evidence="13">
    <location>
        <begin position="169"/>
        <end position="186"/>
    </location>
</feature>
<keyword evidence="6 13" id="KW-0812">Transmembrane</keyword>
<dbReference type="GO" id="GO:0098719">
    <property type="term" value="P:sodium ion import across plasma membrane"/>
    <property type="evidence" value="ECO:0007669"/>
    <property type="project" value="TreeGrafter"/>
</dbReference>
<dbReference type="Gene3D" id="6.10.140.1330">
    <property type="match status" value="1"/>
</dbReference>
<feature type="transmembrane region" description="Helical" evidence="13">
    <location>
        <begin position="397"/>
        <end position="420"/>
    </location>
</feature>
<proteinExistence type="inferred from homology"/>
<evidence type="ECO:0000256" key="2">
    <source>
        <dbReference type="ARBA" id="ARBA00004651"/>
    </source>
</evidence>
<evidence type="ECO:0000256" key="9">
    <source>
        <dbReference type="ARBA" id="ARBA00023053"/>
    </source>
</evidence>
<gene>
    <name evidence="15" type="primary">Slc9a9</name>
    <name evidence="15" type="ORF">AWC38_SpisGene17061</name>
</gene>
<dbReference type="OrthoDB" id="196264at2759"/>
<comment type="caution">
    <text evidence="15">The sequence shown here is derived from an EMBL/GenBank/DDBJ whole genome shotgun (WGS) entry which is preliminary data.</text>
</comment>
<feature type="transmembrane region" description="Helical" evidence="13">
    <location>
        <begin position="236"/>
        <end position="254"/>
    </location>
</feature>
<comment type="subcellular location">
    <subcellularLocation>
        <location evidence="2">Cell membrane</location>
        <topology evidence="2">Multi-pass membrane protein</topology>
    </subcellularLocation>
    <subcellularLocation>
        <location evidence="1">Recycling endosome membrane</location>
        <topology evidence="1">Multi-pass membrane protein</topology>
    </subcellularLocation>
</comment>
<evidence type="ECO:0000256" key="10">
    <source>
        <dbReference type="ARBA" id="ARBA00023065"/>
    </source>
</evidence>